<dbReference type="PANTHER" id="PTHR10176">
    <property type="entry name" value="GLYCOGEN SYNTHASE"/>
    <property type="match status" value="1"/>
</dbReference>
<dbReference type="OrthoDB" id="907602at2"/>
<dbReference type="GO" id="GO:0005978">
    <property type="term" value="P:glycogen biosynthetic process"/>
    <property type="evidence" value="ECO:0007669"/>
    <property type="project" value="InterPro"/>
</dbReference>
<dbReference type="Pfam" id="PF05693">
    <property type="entry name" value="Glycogen_syn"/>
    <property type="match status" value="1"/>
</dbReference>
<protein>
    <submittedName>
        <fullName evidence="3">Glycogen(Starch) synthase</fullName>
    </submittedName>
</protein>
<dbReference type="SUPFAM" id="SSF53756">
    <property type="entry name" value="UDP-Glycosyltransferase/glycogen phosphorylase"/>
    <property type="match status" value="1"/>
</dbReference>
<organism evidence="3 4">
    <name type="scientific">Siphonobacter aquaeclarae</name>
    <dbReference type="NCBI Taxonomy" id="563176"/>
    <lineage>
        <taxon>Bacteria</taxon>
        <taxon>Pseudomonadati</taxon>
        <taxon>Bacteroidota</taxon>
        <taxon>Cytophagia</taxon>
        <taxon>Cytophagales</taxon>
        <taxon>Cytophagaceae</taxon>
        <taxon>Siphonobacter</taxon>
    </lineage>
</organism>
<dbReference type="Proteomes" id="UP000198901">
    <property type="component" value="Unassembled WGS sequence"/>
</dbReference>
<proteinExistence type="predicted"/>
<dbReference type="PANTHER" id="PTHR10176:SF3">
    <property type="entry name" value="GLYCOGEN [STARCH] SYNTHASE"/>
    <property type="match status" value="1"/>
</dbReference>
<dbReference type="GO" id="GO:0004373">
    <property type="term" value="F:alpha-1,4-glucan glucosyltransferase (UDP-glucose donor) activity"/>
    <property type="evidence" value="ECO:0007669"/>
    <property type="project" value="InterPro"/>
</dbReference>
<dbReference type="EMBL" id="FNGS01000003">
    <property type="protein sequence ID" value="SDL77235.1"/>
    <property type="molecule type" value="Genomic_DNA"/>
</dbReference>
<dbReference type="STRING" id="563176.SAMN04488090_1727"/>
<dbReference type="Gene3D" id="6.10.260.10">
    <property type="match status" value="1"/>
</dbReference>
<evidence type="ECO:0000256" key="1">
    <source>
        <dbReference type="ARBA" id="ARBA00022676"/>
    </source>
</evidence>
<keyword evidence="1" id="KW-0328">Glycosyltransferase</keyword>
<evidence type="ECO:0000313" key="3">
    <source>
        <dbReference type="EMBL" id="SDL77235.1"/>
    </source>
</evidence>
<dbReference type="AlphaFoldDB" id="A0A1G9MUC5"/>
<evidence type="ECO:0000256" key="2">
    <source>
        <dbReference type="ARBA" id="ARBA00022679"/>
    </source>
</evidence>
<accession>A0A1G9MUC5</accession>
<keyword evidence="4" id="KW-1185">Reference proteome</keyword>
<name>A0A1G9MUC5_9BACT</name>
<dbReference type="InterPro" id="IPR008631">
    <property type="entry name" value="Glycogen_synth"/>
</dbReference>
<gene>
    <name evidence="3" type="ORF">SAMN04488090_1727</name>
</gene>
<dbReference type="RefSeq" id="WP_093200495.1">
    <property type="nucleotide sequence ID" value="NZ_FNGS01000003.1"/>
</dbReference>
<evidence type="ECO:0000313" key="4">
    <source>
        <dbReference type="Proteomes" id="UP000198901"/>
    </source>
</evidence>
<dbReference type="GO" id="GO:0005737">
    <property type="term" value="C:cytoplasm"/>
    <property type="evidence" value="ECO:0007669"/>
    <property type="project" value="TreeGrafter"/>
</dbReference>
<dbReference type="Gene3D" id="3.40.50.2000">
    <property type="entry name" value="Glycogen Phosphorylase B"/>
    <property type="match status" value="2"/>
</dbReference>
<sequence>MALEIEPIKPKVRPRLLIETAWEVCNQVGGIYTVIRSKVPAMVEKWGDDYFLLGPYFPDKALAEFEPIEDLDDSVLGKTVRKMREMGYEVQYGYWLVTGKPRIVLFNFHTIHDQLDAIKFELWNRHQLSTLNVEDLVNQVILFGECIRVFLSELSRDFGAKYDITAHFHEWMAATALPDLAREATRLGTVFTTHATMLGRYMAPNVPNFYEHLPSFNWREQAKHFGIETQATIEYLAAQNCHVMTTVSDVTAKECEFLLGRKCDLTLPNGLNVTRFTATHEFQNLHVQYKEKIHQFVMGHFFQSYSFDLDKTLYFFTSGRFEYSNKGYDLTLEALNRLNAKLKATKSDVTIVMFIVTKNPVYSMDADVLQSRAVMAEIRQTCEAIEKQIGEQLFMSSATSNDLKMPDLNQFVDEYWQLRLRRTVQSWKSHHLPKTVTHYLKQEDAIVDFLRKANLQNHESDRVKIVYHPDFIASTNPLFGMDYSQFVRGCHLGIFPSYYEPWGYTPLECVVRGVPTITSDLSGFGDYMNQIMADPENWGVYVLNRSQHDFHQAAETLSELLFKFVRASRRDRIMQRNRTESISEVFDWKNLRSYYDTAHDLSLKRRKPA</sequence>
<reference evidence="3 4" key="1">
    <citation type="submission" date="2016-10" db="EMBL/GenBank/DDBJ databases">
        <authorList>
            <person name="de Groot N.N."/>
        </authorList>
    </citation>
    <scope>NUCLEOTIDE SEQUENCE [LARGE SCALE GENOMIC DNA]</scope>
    <source>
        <strain evidence="3 4">DSM 21668</strain>
    </source>
</reference>
<keyword evidence="2" id="KW-0808">Transferase</keyword>